<dbReference type="AlphaFoldDB" id="A0A0M2R7U3"/>
<dbReference type="InterPro" id="IPR016181">
    <property type="entry name" value="Acyl_CoA_acyltransferase"/>
</dbReference>
<evidence type="ECO:0000313" key="4">
    <source>
        <dbReference type="EMBL" id="KKJ75598.1"/>
    </source>
</evidence>
<evidence type="ECO:0000259" key="3">
    <source>
        <dbReference type="PROSITE" id="PS51186"/>
    </source>
</evidence>
<protein>
    <recommendedName>
        <fullName evidence="3">N-acetyltransferase domain-containing protein</fullName>
    </recommendedName>
</protein>
<dbReference type="Pfam" id="PF00583">
    <property type="entry name" value="Acetyltransf_1"/>
    <property type="match status" value="1"/>
</dbReference>
<dbReference type="STRING" id="1549748.WH95_17330"/>
<dbReference type="CDD" id="cd04301">
    <property type="entry name" value="NAT_SF"/>
    <property type="match status" value="1"/>
</dbReference>
<dbReference type="Proteomes" id="UP000034491">
    <property type="component" value="Unassembled WGS sequence"/>
</dbReference>
<keyword evidence="1" id="KW-0808">Transferase</keyword>
<dbReference type="PROSITE" id="PS51186">
    <property type="entry name" value="GNAT"/>
    <property type="match status" value="1"/>
</dbReference>
<accession>A0A0M2R7U3</accession>
<dbReference type="SUPFAM" id="SSF55729">
    <property type="entry name" value="Acyl-CoA N-acyltransferases (Nat)"/>
    <property type="match status" value="1"/>
</dbReference>
<keyword evidence="2" id="KW-0012">Acyltransferase</keyword>
<dbReference type="InterPro" id="IPR051016">
    <property type="entry name" value="Diverse_Substrate_AcTransf"/>
</dbReference>
<dbReference type="InterPro" id="IPR000182">
    <property type="entry name" value="GNAT_dom"/>
</dbReference>
<keyword evidence="5" id="KW-1185">Reference proteome</keyword>
<proteinExistence type="predicted"/>
<evidence type="ECO:0000256" key="1">
    <source>
        <dbReference type="ARBA" id="ARBA00022679"/>
    </source>
</evidence>
<dbReference type="PANTHER" id="PTHR10545:SF29">
    <property type="entry name" value="GH14572P-RELATED"/>
    <property type="match status" value="1"/>
</dbReference>
<feature type="domain" description="N-acetyltransferase" evidence="3">
    <location>
        <begin position="5"/>
        <end position="158"/>
    </location>
</feature>
<comment type="caution">
    <text evidence="4">The sequence shown here is derived from an EMBL/GenBank/DDBJ whole genome shotgun (WGS) entry which is preliminary data.</text>
</comment>
<evidence type="ECO:0000256" key="2">
    <source>
        <dbReference type="ARBA" id="ARBA00023315"/>
    </source>
</evidence>
<sequence length="158" mass="17998">MQEDIVIRSAERQDMPLLVCMAEDFANYLVALGENRVAFDRDASLAQLLKHGFCDKPLFSAFIAEAEGLPVGYAIYNFGFWADSFQGMVFITDLFVRENWRSQGIGQLMIRELKQVGRNNDCDLLAWTVWADNPVAQDFYDKLGATPLNDEIFMKLDI</sequence>
<dbReference type="GO" id="GO:0008080">
    <property type="term" value="F:N-acetyltransferase activity"/>
    <property type="evidence" value="ECO:0007669"/>
    <property type="project" value="UniProtKB-ARBA"/>
</dbReference>
<evidence type="ECO:0000313" key="5">
    <source>
        <dbReference type="Proteomes" id="UP000034491"/>
    </source>
</evidence>
<name>A0A0M2R7U3_9PROT</name>
<dbReference type="Gene3D" id="3.40.630.30">
    <property type="match status" value="1"/>
</dbReference>
<dbReference type="PANTHER" id="PTHR10545">
    <property type="entry name" value="DIAMINE N-ACETYLTRANSFERASE"/>
    <property type="match status" value="1"/>
</dbReference>
<dbReference type="EMBL" id="LANI01000029">
    <property type="protein sequence ID" value="KKJ75598.1"/>
    <property type="molecule type" value="Genomic_DNA"/>
</dbReference>
<reference evidence="4 5" key="1">
    <citation type="submission" date="2015-03" db="EMBL/GenBank/DDBJ databases">
        <title>Genome sequence of Kiloniella sp. P1-1, isolated from the gut microflora of Pacific white shrimp, Penaeus vannamei.</title>
        <authorList>
            <person name="Shao Z."/>
            <person name="Wang L."/>
            <person name="Li X."/>
        </authorList>
    </citation>
    <scope>NUCLEOTIDE SEQUENCE [LARGE SCALE GENOMIC DNA]</scope>
    <source>
        <strain evidence="4 5">P1-1</strain>
    </source>
</reference>
<gene>
    <name evidence="4" type="ORF">WH95_17330</name>
</gene>
<organism evidence="4 5">
    <name type="scientific">Kiloniella litopenaei</name>
    <dbReference type="NCBI Taxonomy" id="1549748"/>
    <lineage>
        <taxon>Bacteria</taxon>
        <taxon>Pseudomonadati</taxon>
        <taxon>Pseudomonadota</taxon>
        <taxon>Alphaproteobacteria</taxon>
        <taxon>Rhodospirillales</taxon>
        <taxon>Kiloniellaceae</taxon>
        <taxon>Kiloniella</taxon>
    </lineage>
</organism>